<evidence type="ECO:0000313" key="7">
    <source>
        <dbReference type="EMBL" id="KAJ9630381.1"/>
    </source>
</evidence>
<keyword evidence="2 6" id="KW-0812">Transmembrane</keyword>
<dbReference type="GO" id="GO:0006890">
    <property type="term" value="P:retrograde vesicle-mediated transport, Golgi to endoplasmic reticulum"/>
    <property type="evidence" value="ECO:0007669"/>
    <property type="project" value="InterPro"/>
</dbReference>
<dbReference type="InterPro" id="IPR035952">
    <property type="entry name" value="Rhomboid-like_sf"/>
</dbReference>
<organism evidence="7 8">
    <name type="scientific">Knufia peltigerae</name>
    <dbReference type="NCBI Taxonomy" id="1002370"/>
    <lineage>
        <taxon>Eukaryota</taxon>
        <taxon>Fungi</taxon>
        <taxon>Dikarya</taxon>
        <taxon>Ascomycota</taxon>
        <taxon>Pezizomycotina</taxon>
        <taxon>Eurotiomycetes</taxon>
        <taxon>Chaetothyriomycetidae</taxon>
        <taxon>Chaetothyriales</taxon>
        <taxon>Trichomeriaceae</taxon>
        <taxon>Knufia</taxon>
    </lineage>
</organism>
<dbReference type="EMBL" id="JAPDRN010000061">
    <property type="protein sequence ID" value="KAJ9630381.1"/>
    <property type="molecule type" value="Genomic_DNA"/>
</dbReference>
<dbReference type="SUPFAM" id="SSF144091">
    <property type="entry name" value="Rhomboid-like"/>
    <property type="match status" value="1"/>
</dbReference>
<dbReference type="Pfam" id="PF08551">
    <property type="entry name" value="DUF1751"/>
    <property type="match status" value="1"/>
</dbReference>
<evidence type="ECO:0000313" key="8">
    <source>
        <dbReference type="Proteomes" id="UP001172681"/>
    </source>
</evidence>
<feature type="compositionally biased region" description="Polar residues" evidence="5">
    <location>
        <begin position="272"/>
        <end position="283"/>
    </location>
</feature>
<dbReference type="PANTHER" id="PTHR43066:SF21">
    <property type="entry name" value="UBIQUITIN-ASSOCIATED DOMAIN-CONTAINING PROTEIN 2"/>
    <property type="match status" value="1"/>
</dbReference>
<feature type="transmembrane region" description="Helical" evidence="6">
    <location>
        <begin position="88"/>
        <end position="110"/>
    </location>
</feature>
<keyword evidence="3 6" id="KW-1133">Transmembrane helix</keyword>
<dbReference type="PANTHER" id="PTHR43066">
    <property type="entry name" value="RHOMBOID-RELATED PROTEIN"/>
    <property type="match status" value="1"/>
</dbReference>
<comment type="caution">
    <text evidence="7">The sequence shown here is derived from an EMBL/GenBank/DDBJ whole genome shotgun (WGS) entry which is preliminary data.</text>
</comment>
<feature type="transmembrane region" description="Helical" evidence="6">
    <location>
        <begin position="12"/>
        <end position="30"/>
    </location>
</feature>
<dbReference type="AlphaFoldDB" id="A0AA39CW25"/>
<evidence type="ECO:0000256" key="2">
    <source>
        <dbReference type="ARBA" id="ARBA00022692"/>
    </source>
</evidence>
<evidence type="ECO:0000256" key="3">
    <source>
        <dbReference type="ARBA" id="ARBA00022989"/>
    </source>
</evidence>
<accession>A0AA39CW25</accession>
<proteinExistence type="predicted"/>
<sequence length="301" mass="32764">MVTTSGFTHAPVSRFLIFWSVGASILTSVLDIKHLVSVKPAPHLWPYLQFSRLLTFQLSHTSSTELLFSTALLYHFRVLERLWGSRKYASFVVVAVALNILLLPTFTVLLKVATFGVYNYLPAGSVAVVFAALSAWADEVPRLYRWKIVTSTSTAGEGETSSQSQSPPNGGAGGLGGGINNIILSDKTTTYVLAAQLALSQFPYQLLPAAVGWTIGSAWMGEILPAGLGRWRVPPWMVGETSSRKEGRRGQYEGLRRRLEEEGSSADGMRNVSDNVNNATSGGQDERRGFGRQILGYFTGS</sequence>
<dbReference type="InterPro" id="IPR013861">
    <property type="entry name" value="TMEM115/Pdh1/Rbl19"/>
</dbReference>
<evidence type="ECO:0008006" key="9">
    <source>
        <dbReference type="Google" id="ProtNLM"/>
    </source>
</evidence>
<evidence type="ECO:0000256" key="4">
    <source>
        <dbReference type="ARBA" id="ARBA00023136"/>
    </source>
</evidence>
<evidence type="ECO:0000256" key="1">
    <source>
        <dbReference type="ARBA" id="ARBA00004141"/>
    </source>
</evidence>
<dbReference type="GO" id="GO:0004252">
    <property type="term" value="F:serine-type endopeptidase activity"/>
    <property type="evidence" value="ECO:0007669"/>
    <property type="project" value="TreeGrafter"/>
</dbReference>
<reference evidence="7" key="1">
    <citation type="submission" date="2022-10" db="EMBL/GenBank/DDBJ databases">
        <title>Culturing micro-colonial fungi from biological soil crusts in the Mojave desert and describing Neophaeococcomyces mojavensis, and introducing the new genera and species Taxawa tesnikishii.</title>
        <authorList>
            <person name="Kurbessoian T."/>
            <person name="Stajich J.E."/>
        </authorList>
    </citation>
    <scope>NUCLEOTIDE SEQUENCE</scope>
    <source>
        <strain evidence="7">TK_35</strain>
    </source>
</reference>
<keyword evidence="8" id="KW-1185">Reference proteome</keyword>
<gene>
    <name evidence="7" type="ORF">H2204_008446</name>
</gene>
<name>A0AA39CW25_9EURO</name>
<protein>
    <recommendedName>
        <fullName evidence="9">Peptidase S54 rhomboid domain-containing protein</fullName>
    </recommendedName>
</protein>
<feature type="transmembrane region" description="Helical" evidence="6">
    <location>
        <begin position="116"/>
        <end position="137"/>
    </location>
</feature>
<evidence type="ECO:0000256" key="6">
    <source>
        <dbReference type="SAM" id="Phobius"/>
    </source>
</evidence>
<keyword evidence="4 6" id="KW-0472">Membrane</keyword>
<evidence type="ECO:0000256" key="5">
    <source>
        <dbReference type="SAM" id="MobiDB-lite"/>
    </source>
</evidence>
<dbReference type="GO" id="GO:0016020">
    <property type="term" value="C:membrane"/>
    <property type="evidence" value="ECO:0007669"/>
    <property type="project" value="UniProtKB-SubCell"/>
</dbReference>
<dbReference type="Proteomes" id="UP001172681">
    <property type="component" value="Unassembled WGS sequence"/>
</dbReference>
<feature type="region of interest" description="Disordered" evidence="5">
    <location>
        <begin position="259"/>
        <end position="288"/>
    </location>
</feature>
<comment type="subcellular location">
    <subcellularLocation>
        <location evidence="1">Membrane</location>
        <topology evidence="1">Multi-pass membrane protein</topology>
    </subcellularLocation>
</comment>